<dbReference type="Gene3D" id="1.10.150.310">
    <property type="entry name" value="Tex RuvX-like domain-like"/>
    <property type="match status" value="1"/>
</dbReference>
<dbReference type="InterPro" id="IPR051675">
    <property type="entry name" value="Endo/Exo/Phosphatase_dom_1"/>
</dbReference>
<organism evidence="3 4">
    <name type="scientific">Microbacterium soli</name>
    <dbReference type="NCBI Taxonomy" id="446075"/>
    <lineage>
        <taxon>Bacteria</taxon>
        <taxon>Bacillati</taxon>
        <taxon>Actinomycetota</taxon>
        <taxon>Actinomycetes</taxon>
        <taxon>Micrococcales</taxon>
        <taxon>Microbacteriaceae</taxon>
        <taxon>Microbacterium</taxon>
    </lineage>
</organism>
<dbReference type="Gene3D" id="3.10.560.10">
    <property type="entry name" value="Outer membrane lipoprotein wza domain like"/>
    <property type="match status" value="1"/>
</dbReference>
<sequence length="214" mass="21915">MPASEPPAEDAHHEDARPHRRLSLSVGAAVTLGLVVLSAAVGWGILRGQTAPMDQIALDAGSEGTADGIVLDDAEGLYVHVLGEVARPGLYILEPGARLVDALAAAGGTRDSADLGAVNLARPLSDGEQLVVPALGEEPAGTAAASAVGADGVIDLNAATQADLEMLPRIGPALAQRILEWRGQNGRFRAVEDLLAVPGIGDKLLAGLREKVRV</sequence>
<dbReference type="Pfam" id="PF10531">
    <property type="entry name" value="SLBB"/>
    <property type="match status" value="1"/>
</dbReference>
<dbReference type="InterPro" id="IPR010994">
    <property type="entry name" value="RuvA_2-like"/>
</dbReference>
<dbReference type="InterPro" id="IPR003583">
    <property type="entry name" value="Hlx-hairpin-Hlx_DNA-bd_motif"/>
</dbReference>
<dbReference type="SMART" id="SM00278">
    <property type="entry name" value="HhH1"/>
    <property type="match status" value="2"/>
</dbReference>
<keyword evidence="1" id="KW-1133">Transmembrane helix</keyword>
<evidence type="ECO:0000259" key="2">
    <source>
        <dbReference type="SMART" id="SM00278"/>
    </source>
</evidence>
<dbReference type="PANTHER" id="PTHR21180">
    <property type="entry name" value="ENDONUCLEASE/EXONUCLEASE/PHOSPHATASE FAMILY DOMAIN-CONTAINING PROTEIN 1"/>
    <property type="match status" value="1"/>
</dbReference>
<dbReference type="PANTHER" id="PTHR21180:SF32">
    <property type="entry name" value="ENDONUCLEASE_EXONUCLEASE_PHOSPHATASE FAMILY DOMAIN-CONTAINING PROTEIN 1"/>
    <property type="match status" value="1"/>
</dbReference>
<dbReference type="Proteomes" id="UP001501591">
    <property type="component" value="Unassembled WGS sequence"/>
</dbReference>
<evidence type="ECO:0000256" key="1">
    <source>
        <dbReference type="SAM" id="Phobius"/>
    </source>
</evidence>
<feature type="domain" description="Helix-hairpin-helix DNA-binding motif class 1" evidence="2">
    <location>
        <begin position="162"/>
        <end position="181"/>
    </location>
</feature>
<dbReference type="Pfam" id="PF12836">
    <property type="entry name" value="HHH_3"/>
    <property type="match status" value="1"/>
</dbReference>
<gene>
    <name evidence="3" type="ORF">GCM10022383_28860</name>
</gene>
<dbReference type="InterPro" id="IPR019554">
    <property type="entry name" value="Soluble_ligand-bd"/>
</dbReference>
<feature type="transmembrane region" description="Helical" evidence="1">
    <location>
        <begin position="22"/>
        <end position="46"/>
    </location>
</feature>
<dbReference type="EMBL" id="BAABCP010000002">
    <property type="protein sequence ID" value="GAA3949354.1"/>
    <property type="molecule type" value="Genomic_DNA"/>
</dbReference>
<accession>A0ABP7NKM6</accession>
<comment type="caution">
    <text evidence="3">The sequence shown here is derived from an EMBL/GenBank/DDBJ whole genome shotgun (WGS) entry which is preliminary data.</text>
</comment>
<name>A0ABP7NKM6_9MICO</name>
<keyword evidence="1" id="KW-0472">Membrane</keyword>
<protein>
    <recommendedName>
        <fullName evidence="2">Helix-hairpin-helix DNA-binding motif class 1 domain-containing protein</fullName>
    </recommendedName>
</protein>
<reference evidence="4" key="1">
    <citation type="journal article" date="2019" name="Int. J. Syst. Evol. Microbiol.">
        <title>The Global Catalogue of Microorganisms (GCM) 10K type strain sequencing project: providing services to taxonomists for standard genome sequencing and annotation.</title>
        <authorList>
            <consortium name="The Broad Institute Genomics Platform"/>
            <consortium name="The Broad Institute Genome Sequencing Center for Infectious Disease"/>
            <person name="Wu L."/>
            <person name="Ma J."/>
        </authorList>
    </citation>
    <scope>NUCLEOTIDE SEQUENCE [LARGE SCALE GENOMIC DNA]</scope>
    <source>
        <strain evidence="4">JCM 17024</strain>
    </source>
</reference>
<dbReference type="SUPFAM" id="SSF47781">
    <property type="entry name" value="RuvA domain 2-like"/>
    <property type="match status" value="1"/>
</dbReference>
<evidence type="ECO:0000313" key="3">
    <source>
        <dbReference type="EMBL" id="GAA3949354.1"/>
    </source>
</evidence>
<dbReference type="RefSeq" id="WP_344820416.1">
    <property type="nucleotide sequence ID" value="NZ_BAABCP010000002.1"/>
</dbReference>
<keyword evidence="1" id="KW-0812">Transmembrane</keyword>
<feature type="domain" description="Helix-hairpin-helix DNA-binding motif class 1" evidence="2">
    <location>
        <begin position="192"/>
        <end position="211"/>
    </location>
</feature>
<keyword evidence="4" id="KW-1185">Reference proteome</keyword>
<evidence type="ECO:0000313" key="4">
    <source>
        <dbReference type="Proteomes" id="UP001501591"/>
    </source>
</evidence>
<proteinExistence type="predicted"/>